<gene>
    <name evidence="2" type="ORF">HMPREF0322_03830</name>
</gene>
<sequence>MPYHFAQFLLSPHAPHSLPQAGIDNNQENIIENGKLPKRDG</sequence>
<accession>G9XS81</accession>
<name>G9XS81_DESHA</name>
<comment type="caution">
    <text evidence="2">The sequence shown here is derived from an EMBL/GenBank/DDBJ whole genome shotgun (WGS) entry which is preliminary data.</text>
</comment>
<dbReference type="HOGENOM" id="CLU_3269015_0_0_9"/>
<organism evidence="2 3">
    <name type="scientific">Desulfitobacterium hafniense DP7</name>
    <dbReference type="NCBI Taxonomy" id="537010"/>
    <lineage>
        <taxon>Bacteria</taxon>
        <taxon>Bacillati</taxon>
        <taxon>Bacillota</taxon>
        <taxon>Clostridia</taxon>
        <taxon>Eubacteriales</taxon>
        <taxon>Desulfitobacteriaceae</taxon>
        <taxon>Desulfitobacterium</taxon>
    </lineage>
</organism>
<evidence type="ECO:0000256" key="1">
    <source>
        <dbReference type="SAM" id="MobiDB-lite"/>
    </source>
</evidence>
<feature type="region of interest" description="Disordered" evidence="1">
    <location>
        <begin position="14"/>
        <end position="41"/>
    </location>
</feature>
<dbReference type="EMBL" id="AFZX01000097">
    <property type="protein sequence ID" value="EHL05480.1"/>
    <property type="molecule type" value="Genomic_DNA"/>
</dbReference>
<evidence type="ECO:0000313" key="2">
    <source>
        <dbReference type="EMBL" id="EHL05480.1"/>
    </source>
</evidence>
<protein>
    <submittedName>
        <fullName evidence="2">Uncharacterized protein</fullName>
    </submittedName>
</protein>
<evidence type="ECO:0000313" key="3">
    <source>
        <dbReference type="Proteomes" id="UP000004416"/>
    </source>
</evidence>
<proteinExistence type="predicted"/>
<reference evidence="2 3" key="1">
    <citation type="submission" date="2011-08" db="EMBL/GenBank/DDBJ databases">
        <authorList>
            <person name="Weinstock G."/>
            <person name="Sodergren E."/>
            <person name="Clifton S."/>
            <person name="Fulton L."/>
            <person name="Fulton B."/>
            <person name="Courtney L."/>
            <person name="Fronick C."/>
            <person name="Harrison M."/>
            <person name="Strong C."/>
            <person name="Farmer C."/>
            <person name="Delahaunty K."/>
            <person name="Markovic C."/>
            <person name="Hall O."/>
            <person name="Minx P."/>
            <person name="Tomlinson C."/>
            <person name="Mitreva M."/>
            <person name="Hou S."/>
            <person name="Chen J."/>
            <person name="Wollam A."/>
            <person name="Pepin K.H."/>
            <person name="Johnson M."/>
            <person name="Bhonagiri V."/>
            <person name="Zhang X."/>
            <person name="Suruliraj S."/>
            <person name="Warren W."/>
            <person name="Chinwalla A."/>
            <person name="Mardis E.R."/>
            <person name="Wilson R.K."/>
        </authorList>
    </citation>
    <scope>NUCLEOTIDE SEQUENCE [LARGE SCALE GENOMIC DNA]</scope>
    <source>
        <strain evidence="2 3">DP7</strain>
    </source>
</reference>
<dbReference type="AlphaFoldDB" id="G9XS81"/>
<dbReference type="Proteomes" id="UP000004416">
    <property type="component" value="Unassembled WGS sequence"/>
</dbReference>
<dbReference type="PATRIC" id="fig|537010.4.peg.3585"/>